<dbReference type="Gene3D" id="3.40.720.10">
    <property type="entry name" value="Alkaline Phosphatase, subunit A"/>
    <property type="match status" value="2"/>
</dbReference>
<accession>A0A9J6F4P3</accession>
<comment type="caution">
    <text evidence="7">The sequence shown here is derived from an EMBL/GenBank/DDBJ whole genome shotgun (WGS) entry which is preliminary data.</text>
</comment>
<feature type="domain" description="Sulfatase N-terminal" evidence="6">
    <location>
        <begin position="27"/>
        <end position="178"/>
    </location>
</feature>
<dbReference type="Gene3D" id="3.30.1120.10">
    <property type="match status" value="1"/>
</dbReference>
<dbReference type="VEuPathDB" id="VectorBase:LOC119159503"/>
<gene>
    <name evidence="7" type="ORF">HPB51_013708</name>
</gene>
<keyword evidence="4" id="KW-0106">Calcium</keyword>
<dbReference type="InterPro" id="IPR017850">
    <property type="entry name" value="Alkaline_phosphatase_core_sf"/>
</dbReference>
<name>A0A9J6F4P3_RHIMP</name>
<dbReference type="GO" id="GO:0008484">
    <property type="term" value="F:sulfuric ester hydrolase activity"/>
    <property type="evidence" value="ECO:0007669"/>
    <property type="project" value="InterPro"/>
</dbReference>
<evidence type="ECO:0000256" key="2">
    <source>
        <dbReference type="ARBA" id="ARBA00008779"/>
    </source>
</evidence>
<dbReference type="InterPro" id="IPR047115">
    <property type="entry name" value="ARSB"/>
</dbReference>
<dbReference type="InterPro" id="IPR000917">
    <property type="entry name" value="Sulfatase_N"/>
</dbReference>
<dbReference type="AlphaFoldDB" id="A0A9J6F4P3"/>
<dbReference type="Proteomes" id="UP000821866">
    <property type="component" value="Chromosome 1"/>
</dbReference>
<dbReference type="EMBL" id="JABSTU010000001">
    <property type="protein sequence ID" value="KAH8041048.1"/>
    <property type="molecule type" value="Genomic_DNA"/>
</dbReference>
<dbReference type="PANTHER" id="PTHR10342">
    <property type="entry name" value="ARYLSULFATASE"/>
    <property type="match status" value="1"/>
</dbReference>
<evidence type="ECO:0000259" key="6">
    <source>
        <dbReference type="Pfam" id="PF00884"/>
    </source>
</evidence>
<comment type="cofactor">
    <cofactor evidence="1">
        <name>Ca(2+)</name>
        <dbReference type="ChEBI" id="CHEBI:29108"/>
    </cofactor>
</comment>
<dbReference type="SUPFAM" id="SSF53649">
    <property type="entry name" value="Alkaline phosphatase-like"/>
    <property type="match status" value="1"/>
</dbReference>
<comment type="similarity">
    <text evidence="2">Belongs to the sulfatase family.</text>
</comment>
<proteinExistence type="inferred from homology"/>
<evidence type="ECO:0000256" key="1">
    <source>
        <dbReference type="ARBA" id="ARBA00001913"/>
    </source>
</evidence>
<dbReference type="Pfam" id="PF00884">
    <property type="entry name" value="Sulfatase"/>
    <property type="match status" value="1"/>
</dbReference>
<keyword evidence="8" id="KW-1185">Reference proteome</keyword>
<reference evidence="7" key="2">
    <citation type="submission" date="2021-09" db="EMBL/GenBank/DDBJ databases">
        <authorList>
            <person name="Jia N."/>
            <person name="Wang J."/>
            <person name="Shi W."/>
            <person name="Du L."/>
            <person name="Sun Y."/>
            <person name="Zhan W."/>
            <person name="Jiang J."/>
            <person name="Wang Q."/>
            <person name="Zhang B."/>
            <person name="Ji P."/>
            <person name="Sakyi L.B."/>
            <person name="Cui X."/>
            <person name="Yuan T."/>
            <person name="Jiang B."/>
            <person name="Yang W."/>
            <person name="Lam T.T.-Y."/>
            <person name="Chang Q."/>
            <person name="Ding S."/>
            <person name="Wang X."/>
            <person name="Zhu J."/>
            <person name="Ruan X."/>
            <person name="Zhao L."/>
            <person name="Wei J."/>
            <person name="Que T."/>
            <person name="Du C."/>
            <person name="Cheng J."/>
            <person name="Dai P."/>
            <person name="Han X."/>
            <person name="Huang E."/>
            <person name="Gao Y."/>
            <person name="Liu J."/>
            <person name="Shao H."/>
            <person name="Ye R."/>
            <person name="Li L."/>
            <person name="Wei W."/>
            <person name="Wang X."/>
            <person name="Wang C."/>
            <person name="Huo Q."/>
            <person name="Li W."/>
            <person name="Guo W."/>
            <person name="Chen H."/>
            <person name="Chen S."/>
            <person name="Zhou L."/>
            <person name="Zhou L."/>
            <person name="Ni X."/>
            <person name="Tian J."/>
            <person name="Zhou Y."/>
            <person name="Sheng Y."/>
            <person name="Liu T."/>
            <person name="Pan Y."/>
            <person name="Xia L."/>
            <person name="Li J."/>
            <person name="Zhao F."/>
            <person name="Cao W."/>
        </authorList>
    </citation>
    <scope>NUCLEOTIDE SEQUENCE</scope>
    <source>
        <strain evidence="7">Rmic-2018</strain>
        <tissue evidence="7">Larvae</tissue>
    </source>
</reference>
<protein>
    <recommendedName>
        <fullName evidence="6">Sulfatase N-terminal domain-containing protein</fullName>
    </recommendedName>
</protein>
<keyword evidence="3" id="KW-0479">Metal-binding</keyword>
<reference evidence="7" key="1">
    <citation type="journal article" date="2020" name="Cell">
        <title>Large-Scale Comparative Analyses of Tick Genomes Elucidate Their Genetic Diversity and Vector Capacities.</title>
        <authorList>
            <consortium name="Tick Genome and Microbiome Consortium (TIGMIC)"/>
            <person name="Jia N."/>
            <person name="Wang J."/>
            <person name="Shi W."/>
            <person name="Du L."/>
            <person name="Sun Y."/>
            <person name="Zhan W."/>
            <person name="Jiang J.F."/>
            <person name="Wang Q."/>
            <person name="Zhang B."/>
            <person name="Ji P."/>
            <person name="Bell-Sakyi L."/>
            <person name="Cui X.M."/>
            <person name="Yuan T.T."/>
            <person name="Jiang B.G."/>
            <person name="Yang W.F."/>
            <person name="Lam T.T."/>
            <person name="Chang Q.C."/>
            <person name="Ding S.J."/>
            <person name="Wang X.J."/>
            <person name="Zhu J.G."/>
            <person name="Ruan X.D."/>
            <person name="Zhao L."/>
            <person name="Wei J.T."/>
            <person name="Ye R.Z."/>
            <person name="Que T.C."/>
            <person name="Du C.H."/>
            <person name="Zhou Y.H."/>
            <person name="Cheng J.X."/>
            <person name="Dai P.F."/>
            <person name="Guo W.B."/>
            <person name="Han X.H."/>
            <person name="Huang E.J."/>
            <person name="Li L.F."/>
            <person name="Wei W."/>
            <person name="Gao Y.C."/>
            <person name="Liu J.Z."/>
            <person name="Shao H.Z."/>
            <person name="Wang X."/>
            <person name="Wang C.C."/>
            <person name="Yang T.C."/>
            <person name="Huo Q.B."/>
            <person name="Li W."/>
            <person name="Chen H.Y."/>
            <person name="Chen S.E."/>
            <person name="Zhou L.G."/>
            <person name="Ni X.B."/>
            <person name="Tian J.H."/>
            <person name="Sheng Y."/>
            <person name="Liu T."/>
            <person name="Pan Y.S."/>
            <person name="Xia L.Y."/>
            <person name="Li J."/>
            <person name="Zhao F."/>
            <person name="Cao W.C."/>
        </authorList>
    </citation>
    <scope>NUCLEOTIDE SEQUENCE</scope>
    <source>
        <strain evidence="7">Rmic-2018</strain>
    </source>
</reference>
<evidence type="ECO:0000256" key="5">
    <source>
        <dbReference type="ARBA" id="ARBA00023180"/>
    </source>
</evidence>
<evidence type="ECO:0000313" key="7">
    <source>
        <dbReference type="EMBL" id="KAH8041048.1"/>
    </source>
</evidence>
<keyword evidence="5" id="KW-0325">Glycoprotein</keyword>
<evidence type="ECO:0000256" key="3">
    <source>
        <dbReference type="ARBA" id="ARBA00022723"/>
    </source>
</evidence>
<dbReference type="PANTHER" id="PTHR10342:SF273">
    <property type="entry name" value="RE14504P"/>
    <property type="match status" value="1"/>
</dbReference>
<evidence type="ECO:0000256" key="4">
    <source>
        <dbReference type="ARBA" id="ARBA00022837"/>
    </source>
</evidence>
<sequence length="367" mass="41533">MWHLGFFKTEYTPLKRGFDTFYGYYNGMVDYYDHTSGSPFFGYFSQIAPHIGNTDPFQAPEKIVRKFSYIGNKDRSYYAAMVDALDESVGAVVDALNRTGMLNDTIIVFSSDNGAALFGEGLTGGSSWPLRGYKSTLWEGGVRAPAFVWSTRLKKRRQLSRHLMHIVDWLPTLYSAAGGNVAQLGPIDGFDMWRALSEGTECPRKEILHNVDPNNKAMALRVGRYKLVVQAPKNDTKLKNNRHPMKGMDNPLDDLTRLRARSRTAKVFKSLFGNLRFETDKNWTQEATVKCSPEASIKPPEKGPYLFDIEQDPCESQNLAASHKRVLRVLYKKLSGYMSRMVASRARPADPRAYPENFGGVWSPWLD</sequence>
<evidence type="ECO:0000313" key="8">
    <source>
        <dbReference type="Proteomes" id="UP000821866"/>
    </source>
</evidence>
<organism evidence="7 8">
    <name type="scientific">Rhipicephalus microplus</name>
    <name type="common">Cattle tick</name>
    <name type="synonym">Boophilus microplus</name>
    <dbReference type="NCBI Taxonomy" id="6941"/>
    <lineage>
        <taxon>Eukaryota</taxon>
        <taxon>Metazoa</taxon>
        <taxon>Ecdysozoa</taxon>
        <taxon>Arthropoda</taxon>
        <taxon>Chelicerata</taxon>
        <taxon>Arachnida</taxon>
        <taxon>Acari</taxon>
        <taxon>Parasitiformes</taxon>
        <taxon>Ixodida</taxon>
        <taxon>Ixodoidea</taxon>
        <taxon>Ixodidae</taxon>
        <taxon>Rhipicephalinae</taxon>
        <taxon>Rhipicephalus</taxon>
        <taxon>Boophilus</taxon>
    </lineage>
</organism>
<dbReference type="GO" id="GO:0046872">
    <property type="term" value="F:metal ion binding"/>
    <property type="evidence" value="ECO:0007669"/>
    <property type="project" value="UniProtKB-KW"/>
</dbReference>